<protein>
    <recommendedName>
        <fullName evidence="3">DUF676 domain-containing protein</fullName>
    </recommendedName>
</protein>
<evidence type="ECO:0000313" key="1">
    <source>
        <dbReference type="EMBL" id="GAA3530919.1"/>
    </source>
</evidence>
<evidence type="ECO:0000313" key="2">
    <source>
        <dbReference type="Proteomes" id="UP001500795"/>
    </source>
</evidence>
<keyword evidence="2" id="KW-1185">Reference proteome</keyword>
<dbReference type="RefSeq" id="WP_344954936.1">
    <property type="nucleotide sequence ID" value="NZ_BAABCX010000001.1"/>
</dbReference>
<dbReference type="Gene3D" id="3.40.50.1820">
    <property type="entry name" value="alpha/beta hydrolase"/>
    <property type="match status" value="1"/>
</dbReference>
<dbReference type="InterPro" id="IPR029058">
    <property type="entry name" value="AB_hydrolase_fold"/>
</dbReference>
<reference evidence="2" key="1">
    <citation type="journal article" date="2019" name="Int. J. Syst. Evol. Microbiol.">
        <title>The Global Catalogue of Microorganisms (GCM) 10K type strain sequencing project: providing services to taxonomists for standard genome sequencing and annotation.</title>
        <authorList>
            <consortium name="The Broad Institute Genomics Platform"/>
            <consortium name="The Broad Institute Genome Sequencing Center for Infectious Disease"/>
            <person name="Wu L."/>
            <person name="Ma J."/>
        </authorList>
    </citation>
    <scope>NUCLEOTIDE SEQUENCE [LARGE SCALE GENOMIC DNA]</scope>
    <source>
        <strain evidence="2">JCM 17110</strain>
    </source>
</reference>
<dbReference type="Proteomes" id="UP001500795">
    <property type="component" value="Unassembled WGS sequence"/>
</dbReference>
<comment type="caution">
    <text evidence="1">The sequence shown here is derived from an EMBL/GenBank/DDBJ whole genome shotgun (WGS) entry which is preliminary data.</text>
</comment>
<gene>
    <name evidence="1" type="ORF">GCM10022394_07750</name>
</gene>
<organism evidence="1 2">
    <name type="scientific">Zobellella aerophila</name>
    <dbReference type="NCBI Taxonomy" id="870480"/>
    <lineage>
        <taxon>Bacteria</taxon>
        <taxon>Pseudomonadati</taxon>
        <taxon>Pseudomonadota</taxon>
        <taxon>Gammaproteobacteria</taxon>
        <taxon>Aeromonadales</taxon>
        <taxon>Aeromonadaceae</taxon>
        <taxon>Zobellella</taxon>
    </lineage>
</organism>
<name>A0ABP6V9A0_9GAMM</name>
<evidence type="ECO:0008006" key="3">
    <source>
        <dbReference type="Google" id="ProtNLM"/>
    </source>
</evidence>
<accession>A0ABP6V9A0</accession>
<dbReference type="SUPFAM" id="SSF53474">
    <property type="entry name" value="alpha/beta-Hydrolases"/>
    <property type="match status" value="1"/>
</dbReference>
<sequence>MKILGYYFRSAQIDPILLRGSDTIVIFVHGILSKSKDAFKLHNQKGHFWDRIKDVYPFSTFDFAMFSYGKIDVSFILEKEWPINNLTRISFELYGAISRYKNVIFIAHSQGGLLAKTYSSLYWSRQGVFLVTLHTPHRNKSITVMRVNDNKIWDDSASFHVSHIFCGSINDNKIVKPDNAIMGCKDIEYISYDRTKKSLGHSHLSQSPDPELIEKLKNQANVFINSGLSRNFYPYPETSAFKGMSVELIFSRSEIKLRKYTKKEGSPFEPWRTSCFHEKTSLTSNVVAQNGCSVNYFFRYLKNNKIEKISIHDLDYEYPDDVESVEYKLYDFCFSEVYSEVNPYKHIPFFTSDFQKKSLIINDDFYEIFLRRLIKKRIKNSDINGVHETYDHAIGEFRRTISNRIYRLSTIKKDMSEGKFEILLINTVKKILNLPEKKSEYLAIHEIIKKEFHKKQYRISLLDIEVIVSLLMRSDGELYWLDRDMRHAFRTK</sequence>
<proteinExistence type="predicted"/>
<dbReference type="EMBL" id="BAABCX010000001">
    <property type="protein sequence ID" value="GAA3530919.1"/>
    <property type="molecule type" value="Genomic_DNA"/>
</dbReference>